<name>A0A8T0G0L4_ARGBR</name>
<reference evidence="2" key="1">
    <citation type="journal article" date="2020" name="bioRxiv">
        <title>Chromosome-level reference genome of the European wasp spider Argiope bruennichi: a resource for studies on range expansion and evolutionary adaptation.</title>
        <authorList>
            <person name="Sheffer M.M."/>
            <person name="Hoppe A."/>
            <person name="Krehenwinkel H."/>
            <person name="Uhl G."/>
            <person name="Kuss A.W."/>
            <person name="Jensen L."/>
            <person name="Jensen C."/>
            <person name="Gillespie R.G."/>
            <person name="Hoff K.J."/>
            <person name="Prost S."/>
        </authorList>
    </citation>
    <scope>NUCLEOTIDE SEQUENCE</scope>
</reference>
<dbReference type="AlphaFoldDB" id="A0A8T0G0L4"/>
<evidence type="ECO:0000313" key="2">
    <source>
        <dbReference type="EMBL" id="KAF8795500.1"/>
    </source>
</evidence>
<evidence type="ECO:0000313" key="3">
    <source>
        <dbReference type="Proteomes" id="UP000807504"/>
    </source>
</evidence>
<feature type="region of interest" description="Disordered" evidence="1">
    <location>
        <begin position="17"/>
        <end position="60"/>
    </location>
</feature>
<proteinExistence type="predicted"/>
<accession>A0A8T0G0L4</accession>
<protein>
    <submittedName>
        <fullName evidence="2">Uncharacterized protein</fullName>
    </submittedName>
</protein>
<dbReference type="Proteomes" id="UP000807504">
    <property type="component" value="Unassembled WGS sequence"/>
</dbReference>
<keyword evidence="3" id="KW-1185">Reference proteome</keyword>
<dbReference type="EMBL" id="JABXBU010000002">
    <property type="protein sequence ID" value="KAF8795500.1"/>
    <property type="molecule type" value="Genomic_DNA"/>
</dbReference>
<reference evidence="2" key="2">
    <citation type="submission" date="2020-06" db="EMBL/GenBank/DDBJ databases">
        <authorList>
            <person name="Sheffer M."/>
        </authorList>
    </citation>
    <scope>NUCLEOTIDE SEQUENCE</scope>
</reference>
<gene>
    <name evidence="2" type="ORF">HNY73_003344</name>
</gene>
<comment type="caution">
    <text evidence="2">The sequence shown here is derived from an EMBL/GenBank/DDBJ whole genome shotgun (WGS) entry which is preliminary data.</text>
</comment>
<sequence length="150" mass="17045">METVKLNNESIVDAMHADSALREDTPLSPMEPASSAALREDTPKSPMEQESCSALMENETSDALREKNATVKAKSYIVLRFIKNRKFTLKLNFSKKNNSLNSEIPQEAVQDALWLLFSRGMLERENKTGRLEKMFEMQGLYYKEIGFSCA</sequence>
<organism evidence="2 3">
    <name type="scientific">Argiope bruennichi</name>
    <name type="common">Wasp spider</name>
    <name type="synonym">Aranea bruennichi</name>
    <dbReference type="NCBI Taxonomy" id="94029"/>
    <lineage>
        <taxon>Eukaryota</taxon>
        <taxon>Metazoa</taxon>
        <taxon>Ecdysozoa</taxon>
        <taxon>Arthropoda</taxon>
        <taxon>Chelicerata</taxon>
        <taxon>Arachnida</taxon>
        <taxon>Araneae</taxon>
        <taxon>Araneomorphae</taxon>
        <taxon>Entelegynae</taxon>
        <taxon>Araneoidea</taxon>
        <taxon>Araneidae</taxon>
        <taxon>Argiope</taxon>
    </lineage>
</organism>
<evidence type="ECO:0000256" key="1">
    <source>
        <dbReference type="SAM" id="MobiDB-lite"/>
    </source>
</evidence>